<organism evidence="4 5">
    <name type="scientific">Larinioides sclopetarius</name>
    <dbReference type="NCBI Taxonomy" id="280406"/>
    <lineage>
        <taxon>Eukaryota</taxon>
        <taxon>Metazoa</taxon>
        <taxon>Ecdysozoa</taxon>
        <taxon>Arthropoda</taxon>
        <taxon>Chelicerata</taxon>
        <taxon>Arachnida</taxon>
        <taxon>Araneae</taxon>
        <taxon>Araneomorphae</taxon>
        <taxon>Entelegynae</taxon>
        <taxon>Araneoidea</taxon>
        <taxon>Araneidae</taxon>
        <taxon>Larinioides</taxon>
    </lineage>
</organism>
<comment type="caution">
    <text evidence="4">The sequence shown here is derived from an EMBL/GenBank/DDBJ whole genome shotgun (WGS) entry which is preliminary data.</text>
</comment>
<dbReference type="PANTHER" id="PTHR18945">
    <property type="entry name" value="NEUROTRANSMITTER GATED ION CHANNEL"/>
    <property type="match status" value="1"/>
</dbReference>
<proteinExistence type="predicted"/>
<dbReference type="SUPFAM" id="SSF63712">
    <property type="entry name" value="Nicotinic receptor ligand binding domain-like"/>
    <property type="match status" value="1"/>
</dbReference>
<dbReference type="InterPro" id="IPR006201">
    <property type="entry name" value="Neur_channel"/>
</dbReference>
<gene>
    <name evidence="4" type="ORF">LARSCL_LOCUS14200</name>
</gene>
<evidence type="ECO:0000313" key="4">
    <source>
        <dbReference type="EMBL" id="CAL1286348.1"/>
    </source>
</evidence>
<evidence type="ECO:0000256" key="2">
    <source>
        <dbReference type="ARBA" id="ARBA00023136"/>
    </source>
</evidence>
<evidence type="ECO:0000259" key="3">
    <source>
        <dbReference type="Pfam" id="PF02931"/>
    </source>
</evidence>
<dbReference type="EMBL" id="CAXIEN010000202">
    <property type="protein sequence ID" value="CAL1286348.1"/>
    <property type="molecule type" value="Genomic_DNA"/>
</dbReference>
<reference evidence="4 5" key="1">
    <citation type="submission" date="2024-04" db="EMBL/GenBank/DDBJ databases">
        <authorList>
            <person name="Rising A."/>
            <person name="Reimegard J."/>
            <person name="Sonavane S."/>
            <person name="Akerstrom W."/>
            <person name="Nylinder S."/>
            <person name="Hedman E."/>
            <person name="Kallberg Y."/>
        </authorList>
    </citation>
    <scope>NUCLEOTIDE SEQUENCE [LARGE SCALE GENOMIC DNA]</scope>
</reference>
<sequence>MFLFFFSFSADEKIDSTFPTNVVVRNNGSCTYIPPGIFKSTCKIDITWFPFDDQKCEMKFGSWTYDGFQLDLRLASEDGGDLSTYITNGEWILIGKYFPYFLSYKFDENSIRGGARREQGELSPCQGNFCMGYLNIVDKQ</sequence>
<name>A0AAV2AQM1_9ARAC</name>
<dbReference type="InterPro" id="IPR018000">
    <property type="entry name" value="Neurotransmitter_ion_chnl_CS"/>
</dbReference>
<accession>A0AAV2AQM1</accession>
<dbReference type="Proteomes" id="UP001497382">
    <property type="component" value="Unassembled WGS sequence"/>
</dbReference>
<keyword evidence="2" id="KW-0472">Membrane</keyword>
<dbReference type="Gene3D" id="2.70.170.10">
    <property type="entry name" value="Neurotransmitter-gated ion-channel ligand-binding domain"/>
    <property type="match status" value="1"/>
</dbReference>
<feature type="domain" description="Neurotransmitter-gated ion-channel ligand-binding" evidence="3">
    <location>
        <begin position="4"/>
        <end position="95"/>
    </location>
</feature>
<dbReference type="PROSITE" id="PS00236">
    <property type="entry name" value="NEUROTR_ION_CHANNEL"/>
    <property type="match status" value="1"/>
</dbReference>
<comment type="subcellular location">
    <subcellularLocation>
        <location evidence="1">Membrane</location>
        <topology evidence="1">Multi-pass membrane protein</topology>
    </subcellularLocation>
</comment>
<dbReference type="Pfam" id="PF02931">
    <property type="entry name" value="Neur_chan_LBD"/>
    <property type="match status" value="1"/>
</dbReference>
<dbReference type="InterPro" id="IPR006202">
    <property type="entry name" value="Neur_chan_lig-bd"/>
</dbReference>
<dbReference type="AlphaFoldDB" id="A0AAV2AQM1"/>
<keyword evidence="5" id="KW-1185">Reference proteome</keyword>
<dbReference type="InterPro" id="IPR036734">
    <property type="entry name" value="Neur_chan_lig-bd_sf"/>
</dbReference>
<dbReference type="GO" id="GO:0005230">
    <property type="term" value="F:extracellular ligand-gated monoatomic ion channel activity"/>
    <property type="evidence" value="ECO:0007669"/>
    <property type="project" value="InterPro"/>
</dbReference>
<evidence type="ECO:0000313" key="5">
    <source>
        <dbReference type="Proteomes" id="UP001497382"/>
    </source>
</evidence>
<protein>
    <recommendedName>
        <fullName evidence="3">Neurotransmitter-gated ion-channel ligand-binding domain-containing protein</fullName>
    </recommendedName>
</protein>
<dbReference type="GO" id="GO:0004888">
    <property type="term" value="F:transmembrane signaling receptor activity"/>
    <property type="evidence" value="ECO:0007669"/>
    <property type="project" value="InterPro"/>
</dbReference>
<evidence type="ECO:0000256" key="1">
    <source>
        <dbReference type="ARBA" id="ARBA00004141"/>
    </source>
</evidence>
<dbReference type="GO" id="GO:0016020">
    <property type="term" value="C:membrane"/>
    <property type="evidence" value="ECO:0007669"/>
    <property type="project" value="UniProtKB-SubCell"/>
</dbReference>